<name>A0ABX6UWN6_9PAST</name>
<keyword evidence="3" id="KW-1185">Reference proteome</keyword>
<evidence type="ECO:0000313" key="2">
    <source>
        <dbReference type="EMBL" id="QPB42343.1"/>
    </source>
</evidence>
<dbReference type="PANTHER" id="PTHR12526">
    <property type="entry name" value="GLYCOSYLTRANSFERASE"/>
    <property type="match status" value="1"/>
</dbReference>
<feature type="domain" description="Glycosyl transferase family 1" evidence="1">
    <location>
        <begin position="222"/>
        <end position="373"/>
    </location>
</feature>
<reference evidence="2 3" key="1">
    <citation type="submission" date="2020-10" db="EMBL/GenBank/DDBJ databases">
        <title>Genome Sequencing of Rodentibacter spp. strain DSM111151.</title>
        <authorList>
            <person name="Benga L."/>
            <person name="Lautwein T."/>
        </authorList>
    </citation>
    <scope>NUCLEOTIDE SEQUENCE [LARGE SCALE GENOMIC DNA]</scope>
    <source>
        <strain evidence="2 3">DSM 111151</strain>
    </source>
</reference>
<organism evidence="2 3">
    <name type="scientific">Rodentibacter haemolyticus</name>
    <dbReference type="NCBI Taxonomy" id="2778911"/>
    <lineage>
        <taxon>Bacteria</taxon>
        <taxon>Pseudomonadati</taxon>
        <taxon>Pseudomonadota</taxon>
        <taxon>Gammaproteobacteria</taxon>
        <taxon>Pasteurellales</taxon>
        <taxon>Pasteurellaceae</taxon>
        <taxon>Rodentibacter</taxon>
    </lineage>
</organism>
<dbReference type="Gene3D" id="3.40.50.2000">
    <property type="entry name" value="Glycogen Phosphorylase B"/>
    <property type="match status" value="2"/>
</dbReference>
<evidence type="ECO:0000313" key="3">
    <source>
        <dbReference type="Proteomes" id="UP000663069"/>
    </source>
</evidence>
<dbReference type="EMBL" id="CP063056">
    <property type="protein sequence ID" value="QPB42343.1"/>
    <property type="molecule type" value="Genomic_DNA"/>
</dbReference>
<sequence length="400" mass="46174">MKNLLVVSTSPIMCGVQVVLAEYLNILNQYEQYHIDLVYMMNRGDFKLNEIPKEIDIHQLITPIETEFLIYIGETLDTRDLAHEKRAYYQSWRNALIQKLNQGLLEKINSKLYQAIIVFNNERASFDHFLEKFDINSKIPVIRWVHSYVDFTYWNEHNRYVLNKYQHIFGICDEMQTAISAKLAEIGVTQTQVHSLYNPVKIENIKEKAKQYCIEDSELLTDDFIVEVCRLDEGQKNLIQLINIFSTLKQKGVKEKLYIIGDGPSKALLQQHISQLGLEADCLLLGYRSNPFPFMKKAKLFVHTARFEGLPTVLIESMVCGTPVVAMDCPVGPKEILGYGKYGVLVPLFDEKAFVEKTFELLQNEMKRQTYIQSLPEAIMPFSEQTITNKLDSLLNQILG</sequence>
<evidence type="ECO:0000259" key="1">
    <source>
        <dbReference type="Pfam" id="PF00534"/>
    </source>
</evidence>
<dbReference type="PANTHER" id="PTHR12526:SF630">
    <property type="entry name" value="GLYCOSYLTRANSFERASE"/>
    <property type="match status" value="1"/>
</dbReference>
<dbReference type="SUPFAM" id="SSF53756">
    <property type="entry name" value="UDP-Glycosyltransferase/glycogen phosphorylase"/>
    <property type="match status" value="1"/>
</dbReference>
<proteinExistence type="predicted"/>
<gene>
    <name evidence="2" type="ORF">IHV77_10625</name>
</gene>
<dbReference type="RefSeq" id="WP_194811925.1">
    <property type="nucleotide sequence ID" value="NZ_CP063056.1"/>
</dbReference>
<dbReference type="InterPro" id="IPR001296">
    <property type="entry name" value="Glyco_trans_1"/>
</dbReference>
<dbReference type="CDD" id="cd03811">
    <property type="entry name" value="GT4_GT28_WabH-like"/>
    <property type="match status" value="1"/>
</dbReference>
<dbReference type="Proteomes" id="UP000663069">
    <property type="component" value="Chromosome"/>
</dbReference>
<dbReference type="Pfam" id="PF00534">
    <property type="entry name" value="Glycos_transf_1"/>
    <property type="match status" value="1"/>
</dbReference>
<accession>A0ABX6UWN6</accession>
<protein>
    <submittedName>
        <fullName evidence="2">Glycosyltransferase</fullName>
    </submittedName>
</protein>